<accession>A0A0K1JE08</accession>
<sequence>MWQKANPRNITMAQWLPYFFVVLETTGRRTGEARQVPVARGPIEGDVAWLISVHGSHANYAHNIADDPRVRLRVGRNWRAGSARLEPMDPKILAMFSPFAKFGMRMTEHDPQLVRIDLDPR</sequence>
<dbReference type="AlphaFoldDB" id="A0A0K1JE08"/>
<dbReference type="Proteomes" id="UP000066480">
    <property type="component" value="Chromosome"/>
</dbReference>
<dbReference type="Pfam" id="PF04075">
    <property type="entry name" value="F420H2_quin_red"/>
    <property type="match status" value="1"/>
</dbReference>
<organism evidence="1 2">
    <name type="scientific">Luteipulveratus mongoliensis</name>
    <dbReference type="NCBI Taxonomy" id="571913"/>
    <lineage>
        <taxon>Bacteria</taxon>
        <taxon>Bacillati</taxon>
        <taxon>Actinomycetota</taxon>
        <taxon>Actinomycetes</taxon>
        <taxon>Micrococcales</taxon>
        <taxon>Dermacoccaceae</taxon>
        <taxon>Luteipulveratus</taxon>
    </lineage>
</organism>
<dbReference type="STRING" id="571913.VV02_02180"/>
<reference evidence="1 2" key="1">
    <citation type="submission" date="2015-03" db="EMBL/GenBank/DDBJ databases">
        <title>Luteipulveratus halotolerans sp. nov., a novel actinobacterium (Dermacoccaceae) from Sarawak, Malaysia.</title>
        <authorList>
            <person name="Juboi H."/>
            <person name="Basik A."/>
            <person name="Shamsul S.S."/>
            <person name="Arnold P."/>
            <person name="Schmitt E.K."/>
            <person name="Sanglier J.-J."/>
            <person name="Yeo T."/>
        </authorList>
    </citation>
    <scope>NUCLEOTIDE SEQUENCE [LARGE SCALE GENOMIC DNA]</scope>
    <source>
        <strain evidence="1 2">MN07-A0370</strain>
    </source>
</reference>
<dbReference type="InterPro" id="IPR012349">
    <property type="entry name" value="Split_barrel_FMN-bd"/>
</dbReference>
<protein>
    <recommendedName>
        <fullName evidence="3">Nitroreductase</fullName>
    </recommendedName>
</protein>
<dbReference type="KEGG" id="lmoi:VV02_02180"/>
<dbReference type="PATRIC" id="fig|571913.6.peg.447"/>
<name>A0A0K1JE08_9MICO</name>
<dbReference type="EMBL" id="CP011112">
    <property type="protein sequence ID" value="AKU14952.1"/>
    <property type="molecule type" value="Genomic_DNA"/>
</dbReference>
<keyword evidence="2" id="KW-1185">Reference proteome</keyword>
<evidence type="ECO:0000313" key="2">
    <source>
        <dbReference type="Proteomes" id="UP000066480"/>
    </source>
</evidence>
<dbReference type="InterPro" id="IPR004378">
    <property type="entry name" value="F420H2_quin_Rdtase"/>
</dbReference>
<dbReference type="NCBIfam" id="TIGR00026">
    <property type="entry name" value="hi_GC_TIGR00026"/>
    <property type="match status" value="1"/>
</dbReference>
<evidence type="ECO:0008006" key="3">
    <source>
        <dbReference type="Google" id="ProtNLM"/>
    </source>
</evidence>
<dbReference type="GO" id="GO:0016491">
    <property type="term" value="F:oxidoreductase activity"/>
    <property type="evidence" value="ECO:0007669"/>
    <property type="project" value="InterPro"/>
</dbReference>
<evidence type="ECO:0000313" key="1">
    <source>
        <dbReference type="EMBL" id="AKU14952.1"/>
    </source>
</evidence>
<dbReference type="Gene3D" id="2.30.110.10">
    <property type="entry name" value="Electron Transport, Fmn-binding Protein, Chain A"/>
    <property type="match status" value="1"/>
</dbReference>
<proteinExistence type="predicted"/>
<gene>
    <name evidence="1" type="ORF">VV02_02180</name>
</gene>